<keyword evidence="3" id="KW-1185">Reference proteome</keyword>
<keyword evidence="1" id="KW-0472">Membrane</keyword>
<dbReference type="Proteomes" id="UP000001822">
    <property type="component" value="Chromosome"/>
</dbReference>
<protein>
    <submittedName>
        <fullName evidence="2">Uncharacterized protein</fullName>
    </submittedName>
</protein>
<organism evidence="2 3">
    <name type="scientific">Cytophaga hutchinsonii (strain ATCC 33406 / DSM 1761 / CIP 103989 / NBRC 15051 / NCIMB 9469 / D465)</name>
    <dbReference type="NCBI Taxonomy" id="269798"/>
    <lineage>
        <taxon>Bacteria</taxon>
        <taxon>Pseudomonadati</taxon>
        <taxon>Bacteroidota</taxon>
        <taxon>Cytophagia</taxon>
        <taxon>Cytophagales</taxon>
        <taxon>Cytophagaceae</taxon>
        <taxon>Cytophaga</taxon>
    </lineage>
</organism>
<feature type="transmembrane region" description="Helical" evidence="1">
    <location>
        <begin position="12"/>
        <end position="28"/>
    </location>
</feature>
<dbReference type="RefSeq" id="WP_011585934.1">
    <property type="nucleotide sequence ID" value="NC_008255.1"/>
</dbReference>
<proteinExistence type="predicted"/>
<dbReference type="KEGG" id="chu:CHU_2571"/>
<feature type="transmembrane region" description="Helical" evidence="1">
    <location>
        <begin position="40"/>
        <end position="61"/>
    </location>
</feature>
<accession>A0A6N4STP4</accession>
<reference evidence="2 3" key="1">
    <citation type="journal article" date="2007" name="Appl. Environ. Microbiol.">
        <title>Genome sequence of the cellulolytic gliding bacterium Cytophaga hutchinsonii.</title>
        <authorList>
            <person name="Xie G."/>
            <person name="Bruce D.C."/>
            <person name="Challacombe J.F."/>
            <person name="Chertkov O."/>
            <person name="Detter J.C."/>
            <person name="Gilna P."/>
            <person name="Han C.S."/>
            <person name="Lucas S."/>
            <person name="Misra M."/>
            <person name="Myers G.L."/>
            <person name="Richardson P."/>
            <person name="Tapia R."/>
            <person name="Thayer N."/>
            <person name="Thompson L.S."/>
            <person name="Brettin T.S."/>
            <person name="Henrissat B."/>
            <person name="Wilson D.B."/>
            <person name="McBride M.J."/>
        </authorList>
    </citation>
    <scope>NUCLEOTIDE SEQUENCE [LARGE SCALE GENOMIC DNA]</scope>
    <source>
        <strain evidence="3">ATCC 33406 / DSM 1761 / CIP 103989 / NBRC 15051 / NCIMB 9469 / D465</strain>
    </source>
</reference>
<keyword evidence="1" id="KW-1133">Transmembrane helix</keyword>
<evidence type="ECO:0000313" key="2">
    <source>
        <dbReference type="EMBL" id="ABG59824.1"/>
    </source>
</evidence>
<keyword evidence="1" id="KW-0812">Transmembrane</keyword>
<feature type="transmembrane region" description="Helical" evidence="1">
    <location>
        <begin position="128"/>
        <end position="150"/>
    </location>
</feature>
<evidence type="ECO:0000313" key="3">
    <source>
        <dbReference type="Proteomes" id="UP000001822"/>
    </source>
</evidence>
<gene>
    <name evidence="2" type="ordered locus">CHU_2571</name>
</gene>
<name>A0A6N4STP4_CYTH3</name>
<sequence>MTVDSNEKNVQRAALYFFLSTVITWYFIEWSPVYIDVNQKILSCCIAGAKWNIQMIAALIFMDERRWLFLKNIGKTCLMGSLILIPYSISCLLGMESGIVFFAGSLCASVTAMIVSYYIHVKNMHIGFLWFAGWLLCLAVAVSLQLALVFDIQLL</sequence>
<evidence type="ECO:0000256" key="1">
    <source>
        <dbReference type="SAM" id="Phobius"/>
    </source>
</evidence>
<feature type="transmembrane region" description="Helical" evidence="1">
    <location>
        <begin position="101"/>
        <end position="121"/>
    </location>
</feature>
<dbReference type="AlphaFoldDB" id="A0A6N4STP4"/>
<feature type="transmembrane region" description="Helical" evidence="1">
    <location>
        <begin position="73"/>
        <end position="95"/>
    </location>
</feature>
<dbReference type="EMBL" id="CP000383">
    <property type="protein sequence ID" value="ABG59824.1"/>
    <property type="molecule type" value="Genomic_DNA"/>
</dbReference>